<dbReference type="AlphaFoldDB" id="A0A532UQP0"/>
<keyword evidence="1" id="KW-0732">Signal</keyword>
<sequence>MSNYRFFWLVLLSVIFAVSGNLIAADTVLVNGQFYTVDEDSSWAEAVAIEHGAIVYVGSMDSIGSYIGPETEVIDLEGRFAMPSFVDSHIHPASSAYLYLFTAALFDLYTHEEYIEAITEFAENHPELDGIMGAGFDPALYNPLGPRKEWLDAIDPDRPIGIISIDYHSMWVNSKVFEMLGWNAHTPDPPGGVIVRNPVTGEPSG</sequence>
<dbReference type="Pfam" id="PF07969">
    <property type="entry name" value="Amidohydro_3"/>
    <property type="match status" value="1"/>
</dbReference>
<evidence type="ECO:0000313" key="3">
    <source>
        <dbReference type="EMBL" id="TKJ37233.1"/>
    </source>
</evidence>
<dbReference type="GO" id="GO:0016810">
    <property type="term" value="F:hydrolase activity, acting on carbon-nitrogen (but not peptide) bonds"/>
    <property type="evidence" value="ECO:0007669"/>
    <property type="project" value="InterPro"/>
</dbReference>
<name>A0A532UQP0_UNCL8</name>
<dbReference type="Gene3D" id="2.30.40.10">
    <property type="entry name" value="Urease, subunit C, domain 1"/>
    <property type="match status" value="1"/>
</dbReference>
<reference evidence="3 4" key="1">
    <citation type="submission" date="2017-06" db="EMBL/GenBank/DDBJ databases">
        <title>Novel microbial phyla capable of carbon fixation and sulfur reduction in deep-sea sediments.</title>
        <authorList>
            <person name="Huang J."/>
            <person name="Baker B."/>
            <person name="Wang Y."/>
        </authorList>
    </citation>
    <scope>NUCLEOTIDE SEQUENCE [LARGE SCALE GENOMIC DNA]</scope>
    <source>
        <strain evidence="3">B3_LCP</strain>
    </source>
</reference>
<feature type="domain" description="Amidohydrolase 3" evidence="2">
    <location>
        <begin position="72"/>
        <end position="201"/>
    </location>
</feature>
<organism evidence="3 4">
    <name type="scientific">candidate division LCP-89 bacterium B3_LCP</name>
    <dbReference type="NCBI Taxonomy" id="2012998"/>
    <lineage>
        <taxon>Bacteria</taxon>
        <taxon>Pseudomonadati</taxon>
        <taxon>Bacteria division LCP-89</taxon>
    </lineage>
</organism>
<dbReference type="InterPro" id="IPR013108">
    <property type="entry name" value="Amidohydro_3"/>
</dbReference>
<evidence type="ECO:0000256" key="1">
    <source>
        <dbReference type="SAM" id="SignalP"/>
    </source>
</evidence>
<dbReference type="Gene3D" id="3.20.20.140">
    <property type="entry name" value="Metal-dependent hydrolases"/>
    <property type="match status" value="1"/>
</dbReference>
<dbReference type="SUPFAM" id="SSF51338">
    <property type="entry name" value="Composite domain of metallo-dependent hydrolases"/>
    <property type="match status" value="1"/>
</dbReference>
<dbReference type="PANTHER" id="PTHR22642:SF2">
    <property type="entry name" value="PROTEIN LONG AFTER FAR-RED 3"/>
    <property type="match status" value="1"/>
</dbReference>
<dbReference type="Gene3D" id="3.10.310.70">
    <property type="match status" value="1"/>
</dbReference>
<feature type="signal peptide" evidence="1">
    <location>
        <begin position="1"/>
        <end position="24"/>
    </location>
</feature>
<dbReference type="PANTHER" id="PTHR22642">
    <property type="entry name" value="IMIDAZOLONEPROPIONASE"/>
    <property type="match status" value="1"/>
</dbReference>
<dbReference type="InterPro" id="IPR011059">
    <property type="entry name" value="Metal-dep_hydrolase_composite"/>
</dbReference>
<feature type="chain" id="PRO_5021782462" description="Amidohydrolase 3 domain-containing protein" evidence="1">
    <location>
        <begin position="25"/>
        <end position="205"/>
    </location>
</feature>
<evidence type="ECO:0000259" key="2">
    <source>
        <dbReference type="Pfam" id="PF07969"/>
    </source>
</evidence>
<proteinExistence type="predicted"/>
<gene>
    <name evidence="3" type="ORF">CEE37_14060</name>
</gene>
<comment type="caution">
    <text evidence="3">The sequence shown here is derived from an EMBL/GenBank/DDBJ whole genome shotgun (WGS) entry which is preliminary data.</text>
</comment>
<evidence type="ECO:0000313" key="4">
    <source>
        <dbReference type="Proteomes" id="UP000319619"/>
    </source>
</evidence>
<dbReference type="Proteomes" id="UP000319619">
    <property type="component" value="Unassembled WGS sequence"/>
</dbReference>
<accession>A0A532UQP0</accession>
<dbReference type="EMBL" id="NJBN01000013">
    <property type="protein sequence ID" value="TKJ37233.1"/>
    <property type="molecule type" value="Genomic_DNA"/>
</dbReference>
<protein>
    <recommendedName>
        <fullName evidence="2">Amidohydrolase 3 domain-containing protein</fullName>
    </recommendedName>
</protein>